<dbReference type="Gene3D" id="2.30.30.1150">
    <property type="match status" value="1"/>
</dbReference>
<dbReference type="OrthoDB" id="432829at2759"/>
<protein>
    <recommendedName>
        <fullName evidence="3">PHD-type domain-containing protein</fullName>
    </recommendedName>
</protein>
<comment type="caution">
    <text evidence="1">The sequence shown here is derived from an EMBL/GenBank/DDBJ whole genome shotgun (WGS) entry which is preliminary data.</text>
</comment>
<dbReference type="Proteomes" id="UP000266673">
    <property type="component" value="Unassembled WGS sequence"/>
</dbReference>
<dbReference type="STRING" id="44941.A0A397VKJ5"/>
<keyword evidence="2" id="KW-1185">Reference proteome</keyword>
<evidence type="ECO:0000313" key="2">
    <source>
        <dbReference type="Proteomes" id="UP000266673"/>
    </source>
</evidence>
<dbReference type="EMBL" id="QKWP01000314">
    <property type="protein sequence ID" value="RIB22341.1"/>
    <property type="molecule type" value="Genomic_DNA"/>
</dbReference>
<proteinExistence type="predicted"/>
<reference evidence="1 2" key="1">
    <citation type="submission" date="2018-06" db="EMBL/GenBank/DDBJ databases">
        <title>Comparative genomics reveals the genomic features of Rhizophagus irregularis, R. cerebriforme, R. diaphanum and Gigaspora rosea, and their symbiotic lifestyle signature.</title>
        <authorList>
            <person name="Morin E."/>
            <person name="San Clemente H."/>
            <person name="Chen E.C.H."/>
            <person name="De La Providencia I."/>
            <person name="Hainaut M."/>
            <person name="Kuo A."/>
            <person name="Kohler A."/>
            <person name="Murat C."/>
            <person name="Tang N."/>
            <person name="Roy S."/>
            <person name="Loubradou J."/>
            <person name="Henrissat B."/>
            <person name="Grigoriev I.V."/>
            <person name="Corradi N."/>
            <person name="Roux C."/>
            <person name="Martin F.M."/>
        </authorList>
    </citation>
    <scope>NUCLEOTIDE SEQUENCE [LARGE SCALE GENOMIC DNA]</scope>
    <source>
        <strain evidence="1 2">DAOM 194757</strain>
    </source>
</reference>
<sequence length="201" mass="22419">MVGIVEINEEIMRNSINFIWKATRGKLSLSSRVILIREDNKKKLCEYCGCSVCDRGHILLCDDSCGKNFHTRCLNPPLTRIPAGNCTKDTSDSDDEDSQNIRKFSKKTLTDHNKKSKTLSNSLGTKINSGSINDSIENRVESIKFPFPIVVIERMNALVVNSSQSSISRSPTSLHSVNQVKNQVEGSIEEDNTSNEDNLQV</sequence>
<name>A0A397VKJ5_9GLOM</name>
<dbReference type="InterPro" id="IPR011011">
    <property type="entry name" value="Znf_FYVE_PHD"/>
</dbReference>
<organism evidence="1 2">
    <name type="scientific">Gigaspora rosea</name>
    <dbReference type="NCBI Taxonomy" id="44941"/>
    <lineage>
        <taxon>Eukaryota</taxon>
        <taxon>Fungi</taxon>
        <taxon>Fungi incertae sedis</taxon>
        <taxon>Mucoromycota</taxon>
        <taxon>Glomeromycotina</taxon>
        <taxon>Glomeromycetes</taxon>
        <taxon>Diversisporales</taxon>
        <taxon>Gigasporaceae</taxon>
        <taxon>Gigaspora</taxon>
    </lineage>
</organism>
<accession>A0A397VKJ5</accession>
<evidence type="ECO:0000313" key="1">
    <source>
        <dbReference type="EMBL" id="RIB22341.1"/>
    </source>
</evidence>
<gene>
    <name evidence="1" type="ORF">C2G38_2243357</name>
</gene>
<dbReference type="AlphaFoldDB" id="A0A397VKJ5"/>
<dbReference type="SUPFAM" id="SSF57903">
    <property type="entry name" value="FYVE/PHD zinc finger"/>
    <property type="match status" value="1"/>
</dbReference>
<evidence type="ECO:0008006" key="3">
    <source>
        <dbReference type="Google" id="ProtNLM"/>
    </source>
</evidence>